<feature type="transmembrane region" description="Helical" evidence="6">
    <location>
        <begin position="12"/>
        <end position="32"/>
    </location>
</feature>
<dbReference type="OrthoDB" id="5241729at2"/>
<evidence type="ECO:0000256" key="6">
    <source>
        <dbReference type="SAM" id="Phobius"/>
    </source>
</evidence>
<keyword evidence="6" id="KW-0812">Transmembrane</keyword>
<evidence type="ECO:0000256" key="4">
    <source>
        <dbReference type="ARBA" id="ARBA00022777"/>
    </source>
</evidence>
<dbReference type="GO" id="GO:0004673">
    <property type="term" value="F:protein histidine kinase activity"/>
    <property type="evidence" value="ECO:0007669"/>
    <property type="project" value="UniProtKB-EC"/>
</dbReference>
<keyword evidence="4" id="KW-0418">Kinase</keyword>
<protein>
    <recommendedName>
        <fullName evidence="2">histidine kinase</fullName>
        <ecNumber evidence="2">2.7.13.3</ecNumber>
    </recommendedName>
</protein>
<feature type="transmembrane region" description="Helical" evidence="6">
    <location>
        <begin position="63"/>
        <end position="84"/>
    </location>
</feature>
<accession>A0A5M3VRI9</accession>
<proteinExistence type="predicted"/>
<evidence type="ECO:0000256" key="2">
    <source>
        <dbReference type="ARBA" id="ARBA00012438"/>
    </source>
</evidence>
<sequence>MPRSAIFSGDGMRVPVLVAALVAGVASEWAGYGWDQPGLWIPDLLTGLVLVGGGLYGRRAPGALLVLTGFAWFAGNLDPALWYLHRGPLVHALVCFPGRRPATRLGWAAVGTGYAAAFAQPVWNSDLASVLLVLALLVVVAGRQVTAQASAAFALALYGGAVSRVLFPAGEVAIPVLLGYQAALAGIAVALAWRRPAEVADRVIELAQPGSLRAALAETLGDPRLRVGFWRDGGYVDEHGTPVTLPAGDLAATLVDDGGAPFAVIVHDRAVLTDPATVEAVGTASRLTAVNAALQAEVAAQAAELAASRRRLMVAADEERHQLAARLQEGPMLRLTALLGTLPQGRAAGHLADTLDELYALAHGLHPRELDGGLEPALTALAGRSPVPVRLSVSTRTLPPEIEAATYFVCAEALANAAKHAAASMVTVAVTQHRADLAIDIHDNGAGGADPALGTGLRGLSDRVETFDGHLTVTSAPDDGTRLVAVIPLAAEPR</sequence>
<dbReference type="EC" id="2.7.13.3" evidence="2"/>
<evidence type="ECO:0000313" key="8">
    <source>
        <dbReference type="EMBL" id="GER99394.1"/>
    </source>
</evidence>
<feature type="transmembrane region" description="Helical" evidence="6">
    <location>
        <begin position="149"/>
        <end position="167"/>
    </location>
</feature>
<keyword evidence="6" id="KW-1133">Transmembrane helix</keyword>
<feature type="domain" description="Histidine kinase/HSP90-like ATPase" evidence="7">
    <location>
        <begin position="407"/>
        <end position="490"/>
    </location>
</feature>
<keyword evidence="3" id="KW-0808">Transferase</keyword>
<dbReference type="Pfam" id="PF02518">
    <property type="entry name" value="HATPase_c"/>
    <property type="match status" value="1"/>
</dbReference>
<keyword evidence="5" id="KW-0902">Two-component regulatory system</keyword>
<keyword evidence="9" id="KW-1185">Reference proteome</keyword>
<dbReference type="InterPro" id="IPR003594">
    <property type="entry name" value="HATPase_dom"/>
</dbReference>
<dbReference type="SUPFAM" id="SSF55874">
    <property type="entry name" value="ATPase domain of HSP90 chaperone/DNA topoisomerase II/histidine kinase"/>
    <property type="match status" value="1"/>
</dbReference>
<evidence type="ECO:0000259" key="7">
    <source>
        <dbReference type="Pfam" id="PF02518"/>
    </source>
</evidence>
<dbReference type="InterPro" id="IPR036890">
    <property type="entry name" value="HATPase_C_sf"/>
</dbReference>
<comment type="caution">
    <text evidence="8">The sequence shown here is derived from an EMBL/GenBank/DDBJ whole genome shotgun (WGS) entry which is preliminary data.</text>
</comment>
<evidence type="ECO:0000256" key="1">
    <source>
        <dbReference type="ARBA" id="ARBA00000085"/>
    </source>
</evidence>
<organism evidence="8 9">
    <name type="scientific">Acrocarpospora corrugata</name>
    <dbReference type="NCBI Taxonomy" id="35763"/>
    <lineage>
        <taxon>Bacteria</taxon>
        <taxon>Bacillati</taxon>
        <taxon>Actinomycetota</taxon>
        <taxon>Actinomycetes</taxon>
        <taxon>Streptosporangiales</taxon>
        <taxon>Streptosporangiaceae</taxon>
        <taxon>Acrocarpospora</taxon>
    </lineage>
</organism>
<dbReference type="InterPro" id="IPR050482">
    <property type="entry name" value="Sensor_HK_TwoCompSys"/>
</dbReference>
<dbReference type="EMBL" id="BLAD01000040">
    <property type="protein sequence ID" value="GER99394.1"/>
    <property type="molecule type" value="Genomic_DNA"/>
</dbReference>
<name>A0A5M3VRI9_9ACTN</name>
<dbReference type="Proteomes" id="UP000334990">
    <property type="component" value="Unassembled WGS sequence"/>
</dbReference>
<feature type="transmembrane region" description="Helical" evidence="6">
    <location>
        <begin position="173"/>
        <end position="193"/>
    </location>
</feature>
<dbReference type="PANTHER" id="PTHR24421">
    <property type="entry name" value="NITRATE/NITRITE SENSOR PROTEIN NARX-RELATED"/>
    <property type="match status" value="1"/>
</dbReference>
<comment type="catalytic activity">
    <reaction evidence="1">
        <text>ATP + protein L-histidine = ADP + protein N-phospho-L-histidine.</text>
        <dbReference type="EC" id="2.7.13.3"/>
    </reaction>
</comment>
<dbReference type="PANTHER" id="PTHR24421:SF10">
    <property type="entry name" value="NITRATE_NITRITE SENSOR PROTEIN NARQ"/>
    <property type="match status" value="1"/>
</dbReference>
<evidence type="ECO:0000256" key="3">
    <source>
        <dbReference type="ARBA" id="ARBA00022679"/>
    </source>
</evidence>
<feature type="transmembrane region" description="Helical" evidence="6">
    <location>
        <begin position="122"/>
        <end position="142"/>
    </location>
</feature>
<keyword evidence="6" id="KW-0472">Membrane</keyword>
<evidence type="ECO:0000256" key="5">
    <source>
        <dbReference type="ARBA" id="ARBA00023012"/>
    </source>
</evidence>
<feature type="transmembrane region" description="Helical" evidence="6">
    <location>
        <begin position="38"/>
        <end position="56"/>
    </location>
</feature>
<gene>
    <name evidence="8" type="ORF">Acor_14580</name>
</gene>
<reference evidence="8 9" key="1">
    <citation type="submission" date="2019-10" db="EMBL/GenBank/DDBJ databases">
        <title>Whole genome shotgun sequence of Acrocarpospora corrugata NBRC 13972.</title>
        <authorList>
            <person name="Ichikawa N."/>
            <person name="Kimura A."/>
            <person name="Kitahashi Y."/>
            <person name="Komaki H."/>
            <person name="Oguchi A."/>
        </authorList>
    </citation>
    <scope>NUCLEOTIDE SEQUENCE [LARGE SCALE GENOMIC DNA]</scope>
    <source>
        <strain evidence="8 9">NBRC 13972</strain>
    </source>
</reference>
<evidence type="ECO:0000313" key="9">
    <source>
        <dbReference type="Proteomes" id="UP000334990"/>
    </source>
</evidence>
<dbReference type="Gene3D" id="3.30.565.10">
    <property type="entry name" value="Histidine kinase-like ATPase, C-terminal domain"/>
    <property type="match status" value="1"/>
</dbReference>
<dbReference type="RefSeq" id="WP_155335805.1">
    <property type="nucleotide sequence ID" value="NZ_BAAABN010000042.1"/>
</dbReference>
<dbReference type="GO" id="GO:0000160">
    <property type="term" value="P:phosphorelay signal transduction system"/>
    <property type="evidence" value="ECO:0007669"/>
    <property type="project" value="UniProtKB-KW"/>
</dbReference>
<dbReference type="AlphaFoldDB" id="A0A5M3VRI9"/>